<protein>
    <submittedName>
        <fullName evidence="1">Uncharacterized protein</fullName>
    </submittedName>
</protein>
<dbReference type="Proteomes" id="UP000239589">
    <property type="component" value="Unassembled WGS sequence"/>
</dbReference>
<proteinExistence type="predicted"/>
<dbReference type="RefSeq" id="WP_104389474.1">
    <property type="nucleotide sequence ID" value="NZ_PGEM01000197.1"/>
</dbReference>
<dbReference type="OrthoDB" id="452682at2"/>
<gene>
    <name evidence="1" type="ORF">CUN59_20010</name>
</gene>
<dbReference type="AlphaFoldDB" id="A0A2S6CPD7"/>
<reference evidence="1 2" key="1">
    <citation type="submission" date="2018-02" db="EMBL/GenBank/DDBJ databases">
        <title>Discovery of a pederin family compound in a non-symbiotic bloom-forming cyanobacterium.</title>
        <authorList>
            <person name="Kust A."/>
            <person name="Mares J."/>
            <person name="Jokela J."/>
            <person name="Urajova P."/>
            <person name="Hajek J."/>
            <person name="Saurav K."/>
            <person name="Voracova K."/>
            <person name="Fewer D.P."/>
            <person name="Haapaniemi E."/>
            <person name="Permi P."/>
            <person name="Rehakova K."/>
            <person name="Sivonen K."/>
            <person name="Hrouzek P."/>
        </authorList>
    </citation>
    <scope>NUCLEOTIDE SEQUENCE [LARGE SCALE GENOMIC DNA]</scope>
    <source>
        <strain evidence="1 2">CHARLIE-1</strain>
    </source>
</reference>
<name>A0A2S6CPD7_9CYAN</name>
<dbReference type="EMBL" id="PGEM01000197">
    <property type="protein sequence ID" value="PPJ61625.1"/>
    <property type="molecule type" value="Genomic_DNA"/>
</dbReference>
<evidence type="ECO:0000313" key="2">
    <source>
        <dbReference type="Proteomes" id="UP000239589"/>
    </source>
</evidence>
<evidence type="ECO:0000313" key="1">
    <source>
        <dbReference type="EMBL" id="PPJ61625.1"/>
    </source>
</evidence>
<sequence>MGKFSPLVINLIILGSLLFISQPVRAQEWRPVRGGINFGISGIALLTQEDNNLDFLIVHDNKQKNQVRLAIVHIHGENQPEYTPLNWPEKNVLPDDLEALTSLPGKNTSEFLALTSDGNIYHLQLDIQKQRIIFVKKFDLPKVSHGSNFEALSVQNIDGKIIAVWAHRGEGKEPAKIYWGILDIDKSQINFVSAADFTVPFPPGQVRHISDLKIDKAGIVYISAASDGGNDGPFTSAVYIAGHFAVNSNQIIWKQNYQLFPIYRNKYHKIEALELIPGATGGIILGTDDENMGGYVDFIGK</sequence>
<accession>A0A2S6CPD7</accession>
<comment type="caution">
    <text evidence="1">The sequence shown here is derived from an EMBL/GenBank/DDBJ whole genome shotgun (WGS) entry which is preliminary data.</text>
</comment>
<organism evidence="1 2">
    <name type="scientific">Cuspidothrix issatschenkoi CHARLIE-1</name>
    <dbReference type="NCBI Taxonomy" id="2052836"/>
    <lineage>
        <taxon>Bacteria</taxon>
        <taxon>Bacillati</taxon>
        <taxon>Cyanobacteriota</taxon>
        <taxon>Cyanophyceae</taxon>
        <taxon>Nostocales</taxon>
        <taxon>Aphanizomenonaceae</taxon>
        <taxon>Cuspidothrix</taxon>
    </lineage>
</organism>
<keyword evidence="2" id="KW-1185">Reference proteome</keyword>